<sequence length="324" mass="35614">MAGFLYWLLYWRYIQTTDDAYTQNDITNISARVSSQVMMSYITDNHEVKQGQLLAVLDDRSYKVAILKAETDVAKTTAALSNARANAKMQESIINQYNSALISAKVNEKYASQELSRVNQLGAHHYITQSDIEKTDSMHKVAVADVAKAQASLETQQAKLAVLKTTIAQAQAQLKRAQASLADAQLQLTYTRIIAPVSGVIGNRNLQIGMFTQAGQTIASIIPKQQPWVIANFKETQRGRMKPGQAVDITIDSYPGEVFKGHIESLAPATGSVFALLPADNATGNFTKIVQRFPVKIVFNKPIAMAIGLSCEVTIDTRHMILSH</sequence>
<dbReference type="Pfam" id="PF25954">
    <property type="entry name" value="Beta-barrel_RND_2"/>
    <property type="match status" value="1"/>
</dbReference>
<dbReference type="RefSeq" id="WP_244182383.1">
    <property type="nucleotide sequence ID" value="NZ_CAWNHF010000112.1"/>
</dbReference>
<organism evidence="5 6">
    <name type="scientific">Xenorhabdus beddingii</name>
    <dbReference type="NCBI Taxonomy" id="40578"/>
    <lineage>
        <taxon>Bacteria</taxon>
        <taxon>Pseudomonadati</taxon>
        <taxon>Pseudomonadota</taxon>
        <taxon>Gammaproteobacteria</taxon>
        <taxon>Enterobacterales</taxon>
        <taxon>Morganellaceae</taxon>
        <taxon>Xenorhabdus</taxon>
    </lineage>
</organism>
<accession>A0A1Y2SR16</accession>
<dbReference type="Gene3D" id="2.40.30.170">
    <property type="match status" value="1"/>
</dbReference>
<dbReference type="PANTHER" id="PTHR30386:SF24">
    <property type="entry name" value="MULTIDRUG RESISTANCE EFFLUX PUMP"/>
    <property type="match status" value="1"/>
</dbReference>
<dbReference type="STRING" id="40578.Xbed_00297"/>
<evidence type="ECO:0000313" key="5">
    <source>
        <dbReference type="EMBL" id="OTA21551.1"/>
    </source>
</evidence>
<comment type="caution">
    <text evidence="5">The sequence shown here is derived from an EMBL/GenBank/DDBJ whole genome shotgun (WGS) entry which is preliminary data.</text>
</comment>
<evidence type="ECO:0000256" key="2">
    <source>
        <dbReference type="SAM" id="Coils"/>
    </source>
</evidence>
<name>A0A1Y2SR16_9GAMM</name>
<evidence type="ECO:0000259" key="3">
    <source>
        <dbReference type="Pfam" id="PF25917"/>
    </source>
</evidence>
<dbReference type="InterPro" id="IPR058625">
    <property type="entry name" value="MdtA-like_BSH"/>
</dbReference>
<dbReference type="Gene3D" id="2.40.50.100">
    <property type="match status" value="1"/>
</dbReference>
<keyword evidence="6" id="KW-1185">Reference proteome</keyword>
<feature type="coiled-coil region" evidence="2">
    <location>
        <begin position="146"/>
        <end position="187"/>
    </location>
</feature>
<dbReference type="Gene3D" id="1.10.287.470">
    <property type="entry name" value="Helix hairpin bin"/>
    <property type="match status" value="1"/>
</dbReference>
<proteinExistence type="inferred from homology"/>
<feature type="domain" description="CusB-like beta-barrel" evidence="4">
    <location>
        <begin position="228"/>
        <end position="269"/>
    </location>
</feature>
<dbReference type="AlphaFoldDB" id="A0A1Y2SR16"/>
<dbReference type="EMBL" id="MUBK01000002">
    <property type="protein sequence ID" value="OTA21551.1"/>
    <property type="molecule type" value="Genomic_DNA"/>
</dbReference>
<protein>
    <submittedName>
        <fullName evidence="5">EmrK</fullName>
    </submittedName>
</protein>
<gene>
    <name evidence="5" type="ORF">Xbed_00297</name>
</gene>
<comment type="similarity">
    <text evidence="1">Belongs to the membrane fusion protein (MFP) (TC 8.A.1) family.</text>
</comment>
<dbReference type="InterPro" id="IPR058792">
    <property type="entry name" value="Beta-barrel_RND_2"/>
</dbReference>
<dbReference type="Proteomes" id="UP000194204">
    <property type="component" value="Unassembled WGS sequence"/>
</dbReference>
<evidence type="ECO:0000313" key="6">
    <source>
        <dbReference type="Proteomes" id="UP000194204"/>
    </source>
</evidence>
<dbReference type="Pfam" id="PF25917">
    <property type="entry name" value="BSH_RND"/>
    <property type="match status" value="1"/>
</dbReference>
<keyword evidence="2" id="KW-0175">Coiled coil</keyword>
<dbReference type="SUPFAM" id="SSF111369">
    <property type="entry name" value="HlyD-like secretion proteins"/>
    <property type="match status" value="2"/>
</dbReference>
<evidence type="ECO:0000259" key="4">
    <source>
        <dbReference type="Pfam" id="PF25954"/>
    </source>
</evidence>
<feature type="domain" description="Multidrug resistance protein MdtA-like barrel-sandwich hybrid" evidence="3">
    <location>
        <begin position="27"/>
        <end position="221"/>
    </location>
</feature>
<evidence type="ECO:0000256" key="1">
    <source>
        <dbReference type="ARBA" id="ARBA00009477"/>
    </source>
</evidence>
<dbReference type="InterPro" id="IPR050739">
    <property type="entry name" value="MFP"/>
</dbReference>
<reference evidence="5 6" key="1">
    <citation type="submission" date="2017-01" db="EMBL/GenBank/DDBJ databases">
        <title>Deconstructing symbiosis and pathogenesis requirements using a combined genomic-metabolomic approach.</title>
        <authorList>
            <person name="Tobias N.J."/>
            <person name="Wolff H."/>
            <person name="Djahanschiri B."/>
            <person name="Ebersberger I."/>
            <person name="Bode H.B."/>
        </authorList>
    </citation>
    <scope>NUCLEOTIDE SEQUENCE [LARGE SCALE GENOMIC DNA]</scope>
    <source>
        <strain evidence="5 6">DSM 4764</strain>
    </source>
</reference>
<dbReference type="PANTHER" id="PTHR30386">
    <property type="entry name" value="MEMBRANE FUSION SUBUNIT OF EMRAB-TOLC MULTIDRUG EFFLUX PUMP"/>
    <property type="match status" value="1"/>
</dbReference>
<dbReference type="GO" id="GO:0055085">
    <property type="term" value="P:transmembrane transport"/>
    <property type="evidence" value="ECO:0007669"/>
    <property type="project" value="InterPro"/>
</dbReference>